<protein>
    <submittedName>
        <fullName evidence="17">Uncharacterized protein</fullName>
    </submittedName>
</protein>
<dbReference type="PROSITE" id="PS01208">
    <property type="entry name" value="VWFC_1"/>
    <property type="match status" value="2"/>
</dbReference>
<feature type="region of interest" description="Disordered" evidence="10">
    <location>
        <begin position="3161"/>
        <end position="3182"/>
    </location>
</feature>
<dbReference type="Pfam" id="PF00754">
    <property type="entry name" value="F5_F8_type_C"/>
    <property type="match status" value="6"/>
</dbReference>
<dbReference type="Gene3D" id="2.10.25.10">
    <property type="entry name" value="Laminin"/>
    <property type="match status" value="10"/>
</dbReference>
<dbReference type="Gene3D" id="2.60.120.260">
    <property type="entry name" value="Galactose-binding domain-like"/>
    <property type="match status" value="6"/>
</dbReference>
<dbReference type="InterPro" id="IPR002172">
    <property type="entry name" value="LDrepeatLR_classA_rpt"/>
</dbReference>
<feature type="region of interest" description="Disordered" evidence="10">
    <location>
        <begin position="3254"/>
        <end position="3283"/>
    </location>
</feature>
<feature type="region of interest" description="Disordered" evidence="10">
    <location>
        <begin position="3415"/>
        <end position="3439"/>
    </location>
</feature>
<evidence type="ECO:0000256" key="8">
    <source>
        <dbReference type="PROSITE-ProRule" id="PRU00076"/>
    </source>
</evidence>
<feature type="disulfide bond" evidence="8">
    <location>
        <begin position="201"/>
        <end position="211"/>
    </location>
</feature>
<dbReference type="PROSITE" id="PS01286">
    <property type="entry name" value="FA58C_2"/>
    <property type="match status" value="1"/>
</dbReference>
<dbReference type="Pfam" id="PF00094">
    <property type="entry name" value="VWD"/>
    <property type="match status" value="3"/>
</dbReference>
<feature type="region of interest" description="Disordered" evidence="10">
    <location>
        <begin position="4606"/>
        <end position="4631"/>
    </location>
</feature>
<evidence type="ECO:0000256" key="11">
    <source>
        <dbReference type="SAM" id="SignalP"/>
    </source>
</evidence>
<feature type="disulfide bond" evidence="7">
    <location>
        <begin position="5215"/>
        <end position="5264"/>
    </location>
</feature>
<dbReference type="InterPro" id="IPR001007">
    <property type="entry name" value="VWF_dom"/>
</dbReference>
<dbReference type="PROSITE" id="PS50068">
    <property type="entry name" value="LDLRA_2"/>
    <property type="match status" value="3"/>
</dbReference>
<name>A0ABP0FEC7_CLALP</name>
<feature type="disulfide bond" evidence="8">
    <location>
        <begin position="233"/>
        <end position="243"/>
    </location>
</feature>
<evidence type="ECO:0000313" key="18">
    <source>
        <dbReference type="Proteomes" id="UP001642483"/>
    </source>
</evidence>
<dbReference type="InterPro" id="IPR023415">
    <property type="entry name" value="LDLR_class-A_CS"/>
</dbReference>
<feature type="disulfide bond" evidence="9">
    <location>
        <begin position="4153"/>
        <end position="4165"/>
    </location>
</feature>
<feature type="domain" description="F5/8 type C" evidence="13">
    <location>
        <begin position="3238"/>
        <end position="3394"/>
    </location>
</feature>
<proteinExistence type="inferred from homology"/>
<dbReference type="SMART" id="SM00215">
    <property type="entry name" value="VWC_out"/>
    <property type="match status" value="2"/>
</dbReference>
<dbReference type="SUPFAM" id="SSF57603">
    <property type="entry name" value="FnI-like domain"/>
    <property type="match status" value="2"/>
</dbReference>
<feature type="domain" description="VWFD" evidence="16">
    <location>
        <begin position="647"/>
        <end position="823"/>
    </location>
</feature>
<dbReference type="SMART" id="SM00041">
    <property type="entry name" value="CT"/>
    <property type="match status" value="1"/>
</dbReference>
<feature type="domain" description="VWFD" evidence="16">
    <location>
        <begin position="285"/>
        <end position="457"/>
    </location>
</feature>
<dbReference type="PROSITE" id="PS01225">
    <property type="entry name" value="CTCK_2"/>
    <property type="match status" value="1"/>
</dbReference>
<organism evidence="17 18">
    <name type="scientific">Clavelina lepadiformis</name>
    <name type="common">Light-bulb sea squirt</name>
    <name type="synonym">Ascidia lepadiformis</name>
    <dbReference type="NCBI Taxonomy" id="159417"/>
    <lineage>
        <taxon>Eukaryota</taxon>
        <taxon>Metazoa</taxon>
        <taxon>Chordata</taxon>
        <taxon>Tunicata</taxon>
        <taxon>Ascidiacea</taxon>
        <taxon>Aplousobranchia</taxon>
        <taxon>Clavelinidae</taxon>
        <taxon>Clavelina</taxon>
    </lineage>
</organism>
<feature type="compositionally biased region" description="Low complexity" evidence="10">
    <location>
        <begin position="2733"/>
        <end position="2758"/>
    </location>
</feature>
<feature type="disulfide bond" evidence="9">
    <location>
        <begin position="4288"/>
        <end position="4303"/>
    </location>
</feature>
<dbReference type="CDD" id="cd19941">
    <property type="entry name" value="TIL"/>
    <property type="match status" value="5"/>
</dbReference>
<feature type="compositionally biased region" description="Low complexity" evidence="10">
    <location>
        <begin position="3984"/>
        <end position="3998"/>
    </location>
</feature>
<feature type="disulfide bond" evidence="8">
    <location>
        <begin position="102"/>
        <end position="112"/>
    </location>
</feature>
<dbReference type="Pfam" id="PF01826">
    <property type="entry name" value="TIL"/>
    <property type="match status" value="5"/>
</dbReference>
<feature type="compositionally biased region" description="Polar residues" evidence="10">
    <location>
        <begin position="2722"/>
        <end position="2732"/>
    </location>
</feature>
<dbReference type="InterPro" id="IPR000742">
    <property type="entry name" value="EGF"/>
</dbReference>
<dbReference type="PROSITE" id="PS50184">
    <property type="entry name" value="VWFC_2"/>
    <property type="match status" value="3"/>
</dbReference>
<feature type="domain" description="F5/8 type C" evidence="13">
    <location>
        <begin position="2477"/>
        <end position="2627"/>
    </location>
</feature>
<feature type="domain" description="VWFD" evidence="16">
    <location>
        <begin position="1119"/>
        <end position="1292"/>
    </location>
</feature>
<evidence type="ECO:0000259" key="13">
    <source>
        <dbReference type="PROSITE" id="PS50022"/>
    </source>
</evidence>
<feature type="signal peptide" evidence="11">
    <location>
        <begin position="1"/>
        <end position="22"/>
    </location>
</feature>
<keyword evidence="18" id="KW-1185">Reference proteome</keyword>
<feature type="disulfide bond" evidence="9">
    <location>
        <begin position="1853"/>
        <end position="1868"/>
    </location>
</feature>
<dbReference type="InterPro" id="IPR006207">
    <property type="entry name" value="Cys_knot_C"/>
</dbReference>
<dbReference type="InterPro" id="IPR036055">
    <property type="entry name" value="LDL_receptor-like_sf"/>
</dbReference>
<dbReference type="SMART" id="SM00181">
    <property type="entry name" value="EGF"/>
    <property type="match status" value="9"/>
</dbReference>
<gene>
    <name evidence="17" type="ORF">CVLEPA_LOCUS7974</name>
</gene>
<dbReference type="Pfam" id="PF00093">
    <property type="entry name" value="VWC"/>
    <property type="match status" value="2"/>
</dbReference>
<dbReference type="InterPro" id="IPR001846">
    <property type="entry name" value="VWF_type-D"/>
</dbReference>
<feature type="domain" description="EGF-like" evidence="14">
    <location>
        <begin position="98"/>
        <end position="131"/>
    </location>
</feature>
<keyword evidence="11" id="KW-0732">Signal</keyword>
<dbReference type="PROSITE" id="PS50022">
    <property type="entry name" value="FA58C_3"/>
    <property type="match status" value="6"/>
</dbReference>
<keyword evidence="5 8" id="KW-1015">Disulfide bond</keyword>
<comment type="subcellular location">
    <subcellularLocation>
        <location evidence="1">Secreted</location>
        <location evidence="1">Extracellular space</location>
    </subcellularLocation>
</comment>
<evidence type="ECO:0000256" key="5">
    <source>
        <dbReference type="ARBA" id="ARBA00023157"/>
    </source>
</evidence>
<keyword evidence="4" id="KW-0130">Cell adhesion</keyword>
<dbReference type="PANTHER" id="PTHR11339">
    <property type="entry name" value="EXTRACELLULAR MATRIX GLYCOPROTEIN RELATED"/>
    <property type="match status" value="1"/>
</dbReference>
<dbReference type="InterPro" id="IPR000421">
    <property type="entry name" value="FA58C"/>
</dbReference>
<dbReference type="CDD" id="cd00112">
    <property type="entry name" value="LDLa"/>
    <property type="match status" value="3"/>
</dbReference>
<keyword evidence="3" id="KW-0677">Repeat</keyword>
<feature type="domain" description="VWFC" evidence="15">
    <location>
        <begin position="5130"/>
        <end position="5192"/>
    </location>
</feature>
<feature type="region of interest" description="Disordered" evidence="10">
    <location>
        <begin position="3982"/>
        <end position="4010"/>
    </location>
</feature>
<feature type="compositionally biased region" description="Polar residues" evidence="10">
    <location>
        <begin position="3999"/>
        <end position="4010"/>
    </location>
</feature>
<dbReference type="InterPro" id="IPR050780">
    <property type="entry name" value="Mucin_vWF_Thrombospondin_sf"/>
</dbReference>
<evidence type="ECO:0000313" key="17">
    <source>
        <dbReference type="EMBL" id="CAK8678009.1"/>
    </source>
</evidence>
<feature type="domain" description="VWFC" evidence="15">
    <location>
        <begin position="1604"/>
        <end position="1665"/>
    </location>
</feature>
<evidence type="ECO:0000259" key="12">
    <source>
        <dbReference type="PROSITE" id="PS01225"/>
    </source>
</evidence>
<feature type="disulfide bond" evidence="7">
    <location>
        <begin position="5230"/>
        <end position="5282"/>
    </location>
</feature>
<keyword evidence="8" id="KW-0245">EGF-like domain</keyword>
<dbReference type="SMART" id="SM00192">
    <property type="entry name" value="LDLa"/>
    <property type="match status" value="3"/>
</dbReference>
<feature type="region of interest" description="Disordered" evidence="10">
    <location>
        <begin position="2394"/>
        <end position="2415"/>
    </location>
</feature>
<dbReference type="PROSITE" id="PS51233">
    <property type="entry name" value="VWFD"/>
    <property type="match status" value="3"/>
</dbReference>
<keyword evidence="6" id="KW-0325">Glycoprotein</keyword>
<dbReference type="InterPro" id="IPR002919">
    <property type="entry name" value="TIL_dom"/>
</dbReference>
<evidence type="ECO:0000259" key="14">
    <source>
        <dbReference type="PROSITE" id="PS50026"/>
    </source>
</evidence>
<feature type="domain" description="F5/8 type C" evidence="13">
    <location>
        <begin position="1970"/>
        <end position="2131"/>
    </location>
</feature>
<evidence type="ECO:0000256" key="2">
    <source>
        <dbReference type="ARBA" id="ARBA00009456"/>
    </source>
</evidence>
<evidence type="ECO:0000259" key="15">
    <source>
        <dbReference type="PROSITE" id="PS50184"/>
    </source>
</evidence>
<feature type="region of interest" description="Disordered" evidence="10">
    <location>
        <begin position="3104"/>
        <end position="3148"/>
    </location>
</feature>
<evidence type="ECO:0000256" key="9">
    <source>
        <dbReference type="PROSITE-ProRule" id="PRU00124"/>
    </source>
</evidence>
<feature type="domain" description="EGF-like" evidence="14">
    <location>
        <begin position="197"/>
        <end position="229"/>
    </location>
</feature>
<feature type="domain" description="VWFC" evidence="15">
    <location>
        <begin position="4072"/>
        <end position="4128"/>
    </location>
</feature>
<feature type="disulfide bond" evidence="8">
    <location>
        <begin position="219"/>
        <end position="228"/>
    </location>
</feature>
<accession>A0ABP0FEC7</accession>
<dbReference type="InterPro" id="IPR014853">
    <property type="entry name" value="VWF/SSPO/ZAN-like_Cys-rich_dom"/>
</dbReference>
<feature type="region of interest" description="Disordered" evidence="10">
    <location>
        <begin position="2722"/>
        <end position="2758"/>
    </location>
</feature>
<feature type="disulfide bond" evidence="8">
    <location>
        <begin position="251"/>
        <end position="260"/>
    </location>
</feature>
<comment type="similarity">
    <text evidence="2">Belongs to the thrombospondin family.</text>
</comment>
<dbReference type="PROSITE" id="PS50026">
    <property type="entry name" value="EGF_3"/>
    <property type="match status" value="4"/>
</dbReference>
<feature type="domain" description="F5/8 type C" evidence="13">
    <location>
        <begin position="3464"/>
        <end position="3621"/>
    </location>
</feature>
<feature type="disulfide bond" evidence="9">
    <location>
        <begin position="4172"/>
        <end position="4187"/>
    </location>
</feature>
<evidence type="ECO:0000256" key="10">
    <source>
        <dbReference type="SAM" id="MobiDB-lite"/>
    </source>
</evidence>
<feature type="disulfide bond" evidence="9">
    <location>
        <begin position="4160"/>
        <end position="4178"/>
    </location>
</feature>
<dbReference type="PROSITE" id="PS01209">
    <property type="entry name" value="LDLRA_1"/>
    <property type="match status" value="1"/>
</dbReference>
<dbReference type="SUPFAM" id="SSF49785">
    <property type="entry name" value="Galactose-binding domain-like"/>
    <property type="match status" value="6"/>
</dbReference>
<dbReference type="Proteomes" id="UP001642483">
    <property type="component" value="Unassembled WGS sequence"/>
</dbReference>
<reference evidence="17 18" key="1">
    <citation type="submission" date="2024-02" db="EMBL/GenBank/DDBJ databases">
        <authorList>
            <person name="Daric V."/>
            <person name="Darras S."/>
        </authorList>
    </citation>
    <scope>NUCLEOTIDE SEQUENCE [LARGE SCALE GENOMIC DNA]</scope>
</reference>
<comment type="caution">
    <text evidence="8">Lacks conserved residue(s) required for the propagation of feature annotation.</text>
</comment>
<feature type="domain" description="EGF-like" evidence="14">
    <location>
        <begin position="163"/>
        <end position="195"/>
    </location>
</feature>
<feature type="disulfide bond" evidence="8">
    <location>
        <begin position="185"/>
        <end position="194"/>
    </location>
</feature>
<evidence type="ECO:0000256" key="7">
    <source>
        <dbReference type="PROSITE-ProRule" id="PRU00039"/>
    </source>
</evidence>
<dbReference type="SMART" id="SM00214">
    <property type="entry name" value="VWC"/>
    <property type="match status" value="9"/>
</dbReference>
<dbReference type="SUPFAM" id="SSF57424">
    <property type="entry name" value="LDL receptor-like module"/>
    <property type="match status" value="2"/>
</dbReference>
<dbReference type="SMART" id="SM00832">
    <property type="entry name" value="C8"/>
    <property type="match status" value="3"/>
</dbReference>
<dbReference type="PROSITE" id="PS00022">
    <property type="entry name" value="EGF_1"/>
    <property type="match status" value="3"/>
</dbReference>
<feature type="domain" description="F5/8 type C" evidence="13">
    <location>
        <begin position="2148"/>
        <end position="2299"/>
    </location>
</feature>
<dbReference type="SMART" id="SM00216">
    <property type="entry name" value="VWD"/>
    <property type="match status" value="3"/>
</dbReference>
<dbReference type="PROSITE" id="PS01186">
    <property type="entry name" value="EGF_2"/>
    <property type="match status" value="3"/>
</dbReference>
<evidence type="ECO:0000256" key="1">
    <source>
        <dbReference type="ARBA" id="ARBA00004239"/>
    </source>
</evidence>
<dbReference type="SMART" id="SM00231">
    <property type="entry name" value="FA58C"/>
    <property type="match status" value="5"/>
</dbReference>
<dbReference type="SUPFAM" id="SSF57567">
    <property type="entry name" value="Serine protease inhibitors"/>
    <property type="match status" value="5"/>
</dbReference>
<evidence type="ECO:0000259" key="16">
    <source>
        <dbReference type="PROSITE" id="PS51233"/>
    </source>
</evidence>
<feature type="domain" description="CTCK" evidence="12">
    <location>
        <begin position="5201"/>
        <end position="5286"/>
    </location>
</feature>
<feature type="domain" description="EGF-like" evidence="14">
    <location>
        <begin position="230"/>
        <end position="261"/>
    </location>
</feature>
<dbReference type="InterPro" id="IPR008979">
    <property type="entry name" value="Galactose-bd-like_sf"/>
</dbReference>
<evidence type="ECO:0000256" key="6">
    <source>
        <dbReference type="ARBA" id="ARBA00023180"/>
    </source>
</evidence>
<dbReference type="EMBL" id="CAWYQH010000046">
    <property type="protein sequence ID" value="CAK8678009.1"/>
    <property type="molecule type" value="Genomic_DNA"/>
</dbReference>
<dbReference type="PRINTS" id="PR00261">
    <property type="entry name" value="LDLRECEPTOR"/>
</dbReference>
<feature type="chain" id="PRO_5045077913" evidence="11">
    <location>
        <begin position="23"/>
        <end position="5295"/>
    </location>
</feature>
<comment type="caution">
    <text evidence="17">The sequence shown here is derived from an EMBL/GenBank/DDBJ whole genome shotgun (WGS) entry which is preliminary data.</text>
</comment>
<feature type="domain" description="F5/8 type C" evidence="13">
    <location>
        <begin position="2892"/>
        <end position="3051"/>
    </location>
</feature>
<dbReference type="PANTHER" id="PTHR11339:SF386">
    <property type="entry name" value="HEMOLECTIN, ISOFORM A"/>
    <property type="match status" value="1"/>
</dbReference>
<feature type="disulfide bond" evidence="7">
    <location>
        <begin position="5226"/>
        <end position="5280"/>
    </location>
</feature>
<sequence length="5295" mass="576988">MVQTATLLVLAIVLVALDLSLGVEHICTETRKVEKEKVNWKTYYKRSCEEMNKSDILIIKFLDKDKEYCDFKRSTTTTVTEFEEVSVCCKGYTGARCEKGMCSKPCRNGGVCAGRDICNCEGIGYTGNFCEKPICNPRCLNGGTCTGPDICLCDEGWGGLTCNKAICTSTCRNGGTCEAPNNCACPLGYSGHVCEKVKFDCGSKCLHGGSCIAQDTCNCPKGYKGDHCEDAICSDECQNDGQCVKPDTCMCSEGFSGAHCEKKDESVNAPPIVDSGSLASAKHEGVCSAWGMNHYMSFDGKQFYFPGECSYNLAFECSGIFHVMVVNRFECLENACKKAVKVEMGEHHQVMLYPNSTATYNGRFIKMPKTVDKSLILGRIGVYTVIRLSSGVRVFFDNDESVYVAVPDKFKGDMCGLCGNYDDNVKNDFVVNKEKKFNDPIEFGNYFHIQDELKKCSPVPSDPPHPCEPYYELPEIKTFRRRCHELLSAGFSACHSTIDPEKYRRSCLRDACTCGMNNYKKCACDSFTQYSRICAYNGIQLNWRSVGLCERKCPTGMIYDECGPSCPATCETANFANECSNNVCIDGCHCERGTVLDTTTNTCKRQEVCPCTRAGETYHNGDIIQQDCNNCTCSGGRWNCTTKECPVTCSALGEDHYIRFDGKPFQFAGGCEYVLVQTKPGVERQFAIWVQNKGCGFYDNEKCQKTISIKFGSDKTYKLSAHGKVTRGHTVVELPYRDEKQALRFERLSSVYLKMKSDFGMTLMWDGNLRIYVTLNPSFKTKVQGLCGLYDLNHINDFTLPSGAITNKADEFGNSWKTNVKCSANEAATGVAVDACVIATEYATRAEELCAKLKHDAFSNCNSIVNPFIFVKMCKHDVCHGLHKFSANPDEYMCTIFSAYARACARAGSPVISSPSWREANKCSVECSNGRVWDECAGADCERSCQMISSGTQNQCNASSECIEGCRCPKGQVYDEKEELCVEISHCTCYHRNVAYSPGVRRQSVCDMCTCRNGAWKCEPIPECTPETVCEEGMVWSNCTECQRTCDNMDMACERDQCHEGCGCPVGLVLDNDKCIAPESCPCTERGKSYREGKWIKRDCNYCQCKNTKWKCTERECPGVCSAYGDPHYETFDKERYEFHGDCTYVLAEDFCEDGVGSFRITVENVPCSSGGVTCTKAVKLTLFDTVIHLIRGFEPIISKNPFPNHGMPKAEFRVVKAGLFLIVKTKIGLTLFWDIGTRVYVKLEPKYKHEVCGLCGNFDGNAHNDFKTRQGEIESAANLFGDSWKVFSTCPSSEEEPIHPCTVNPQRVDWAKFSCRILMEHPFSECHAQVDPTAYYDSCIWDSCGCDRGGDCECYCTAVAAYVRECNDQDVHIRWRSTGSCGLQCESGMEYQECGTTCSSTCWNESEDEGCTDTCVEGCHCKNGTVLYEGQCIERQQCPCKVGNIIISPGQILPYNCMSCMCVDNQLRCSGTPCGGEATTSSPATEETTTLTTGTTTAIVTITTTSEGNIFTTTGAVQTTPFNFVTAEPASAATTEIQTTVPYCQDGMVPTDCASHCPTKCQYLSSQESCPQEIDPCEPGCKCPTNKVIDDNGRCVESMDCKCRDNEDIIHEPGTSWKRGQCERCSCFNNEIQCVPMTCPMLSCHESAGMTSATLSGSCCPVCVPTTTFPIESTSVPSTCKKVGENYGPCTCAPTCSQMQNNITCQVPQSDQNGKCCSCEEGMVRDDDNGTCISVEECPCVTKDGETVMPNKTISYGTCDACQCIEGELRCNNYCTIDSCTVGQVLEINEEGCCYCKKVATTTSIPTVTTAVFTNFTTEVVGTTTAPISCACKEGHFVCDECTKCVRDENLCDGEKQCQDGSDEKRCPCNYKGETKLDGDTWDTSECESCSCNNTQATCIKICSIECALRFYLQTYNDSRCCECLPVPETASPLVSTTGSPTTTSKPLVVINTTEPITKTTEVSTEGLCATALGMESGEIKDDQIFASSNLPDREPWLARIRSEGTQSDAKMHSWAPDYDEFVAEPYLGVHFLEPTEITAVSTQGGEDGHFVRNFKIEYIDADNSFKTVTKKRKGPDGVVTDEPVIFTANDDNHTVVKNRMPSPIITTTFYILPIDDGEEMSLRIELHGCAIATTTKETLPTTPDMCDHEMGLAVGASNPIASPVLTASSTKEGSSIEDGRLNKNENAHPQAWEPEIEMGDQYLQVTFEKLVVITTVLIQGGGDYGWVIEFNIRYRKAVDEEWRYVMNNGIPFEFSGNQEGFNIVQHLLFERLEVLQIQIVPRKWKTSIRMRIDFKGCLKAMEPSSTSAAIAPTKESTATTATVTTTTSKAVMSEIFTSGTSAKPTEIETTTEIIVTTTTPIAPNITEPKEESTTKSSPVPLTKETTTIITKKTTPVSEESTSSPASQTSSVEVTTTNVIETTTSQVSGSTTEGEILSTTIAPSTTTPESGPTTESTYETKTTHLPITTTSVQNMCNEKMGLAWQETKQIANPTFTASSNVPEDDVGRLNSPNAWQPTDDNVNDEDGDWIEIDFSEEVFVFGITTQGDGNESFVMEYKVEYLTFAETENWQTARNEDNGHIFDGNSDSVSTKTNYFYEPILVSSIRIKPDHWNGVVPSLRLDLRGCYSTTTSTTTVISKTTTETVTTTKKPVGSTLIPTTTSAGSTTESMVEVTTTKEIQPTTTEVVVTSVKPTGETTTTQSSTTSLYTEPTQTMTVVLPSESSTTIQGESTTPATVTTTPPIEVSSTSSSGMVSSSPVVTTTTEVVEGTTTPVIVKTTTSVSSSTEIISPETSISNTASSTMLVETTTEEVTKTTSPLPNTPPTSTITEIVTNESTKTVKTTPIPTISQFNTTKEVSQASTTTVTSVVTETTTTFETIEPPSTTATPVVCKKRVLTQSLGGAAIPGSTYTASSNVELARNAKVDLNYWRNFTKSPILSHWVPGEGDLKPFLQVNFDQPVTVMEISTQGSLGEEKWTRHFFVQYSVDGEEYRYITSRSTGEPKLFDGNRNDYGEILVQLPSPVADVISIRVFLRNPLGFEAALRMDVIGCYEEQLPSSPTTSIRTVTTVTSGQTVETTEKTVSATATPTPYIEVTTTKSISPTTTKVEQTATVSKPTSSSTSPSSSAAITTTENVVTESTSSPPPVTTTVAATGIIEGSTTSKPVVGSTTTPSSEGTTKTITSLPVSTTGIISSKTQPTVTTTSVYVEPSTTGTGETTKTVNTTKEIEVTNTPPGVCDKPMGMKSYTVPDSAITASTSKDGSDPHQARLNGPKSWSPEDSDENPFLEIKFPNQVKITSILTQGGGNGEMVREFNVKYASNLEDSLVFITEESELATTQTEEENMPKIFVGNENDNKIKENVLREPVVVRVIHILPIRGGLDEKLSLRVEFHGCVNEFSTSMAYTVETTTETIQTTSGSVVETTTREVKTSTPLSEGTTTKTSIITTTNVIETTSATVTTPELCDKEMGVNMAQTNKIGNPRVSVSSNTADVENARLHRENKDSMVQAWTPIDESTEEYVQVDFETTVTVTTVLLRGGLTPSGEPAFVSSFTAQYTLDEDDSERKWTDVTDDSDTIIFQANTDAKSIVTVDLDKPIDIKAIRIYPKEWSTRPALQIELIGCYSTIIMTTVETTTETTTTSAVPTSTKSTEATTEAVPTSIEVVSTTTRVYPTTTSLSFSTSSTETSPTVPITTEIVVPSTTKSENFTSNFVFSSTSGQLKTNATGTTISPIEISTTTSVQPTATAPVTFSTTNLASTRFSPATPPTTGEFSSNPSKNVTIITFPTKTTTEVVSLTATKPVSTARTTIITTTKTATSIAETSTTTPESLLTTKASNECDLACDCTLGCKRNESECDRLRICPLTCDCKKGKIKYNGRCASLVSMCDDTTHPTQTPGSNVTSTSETITFETETIPPTLCPSACNCNWTCEGNDNCQPLTECSIDECSCSSPYIDRAKGRCGAYPKDCETNGASTTISTLTTFNAQTTSGPTTATTPPVTTSGMETTSTRSTISGPIETTTPIVCTSPLQAKLCGWNVTCKDKEPKAESCVPGCFCPDGMFRDGLRCVANTECPCFVQDQRYPSGGTWNPTECINCTCTNGVATCVNKTCLDCTEGTIATKVQGECCPACKPTRTSSAAVTITTPYVTNATTVTSCGDDMFRCNNSHCIPAKWTCDGKPDCGDGSDEYSCPTTTTPIPTTTASTCEFNGTLYNQGTTIENLILGVRCYFTYCNNNGEIVNRTENCFTTTIPALTEKTKPTTEATTSLKTTPKPCAFDCGSGECLPNEDLVCDGKADCPNEKDEAECTPGCSCVCEADCDGQPLDSCESTCPTSRNCTCPAGTYWSISLHACMRSAEDFCPCETDGRKMGKGWVVEDSWLTGTFYKPEEVWVNNGNESMANYTNGRNETSSRNGILALDQDHSTFWDVYIGKDYFDNQLRLDFGHMYNVVRFRMDCRLPSAVKDIDKVAHLMANVKREDGSVDWVQVATVGCKASTGFVREISETFKVKAQRFRLVVDGSRLRSVSGILVDGENIVPEISEIAFMIDEPNIWIESDCRQCSCTDNRQEIFSVTCNLTSQECSNQGMVLAPASEDACCACVPSMITPTTTTVPTTAETTTKQSTAEPTTTTIQSTTPKPRCPDACYCVSDCERSVDHCLQLQECTADCECSDGKLTEYDRSNWRCITAPHKSSCTTTTTSFSTTPSPTTQSTTRLTTTTPIITTTPCGPECIHQVTCEEMGSSNPDKILKSLNLTNSSMCESCTCPGGGLINHDSVIGVCLIYPESCPECKHNNRTYPVGTTFVFGDCEKCKCNMVDGVVQANCYPSCNLQRFNCLRKSMVLVNETGKCCSCESPPTRTTTAESTTITTTTEISCHETCELELTCSQQRQWTPVYDNQPFDVVLDCFSCTCRDGYERDDFTGMCLKYEDCPPPCEVDGIIYPVGGTFMRSGCQECRCVYKDGYEQEECHTLCDVTEEYCASRGENFLHTDDGCCECVPKPPCPDSCSCQVGCDMKQDDCLRRDECDMSCTCPSGELHVNGRCANITSAHQCVIPTTAGTRETPTQSTVASTEASSTTGSTCVIDNSWNTTCQMCRCENNTKECEKVCRLTKSSCQAGEILYNDPKSDECCKCVPFMCKHDGEFKEFGESWSVSECETCSCINASIGVTCSNTHDCKVCEKETEIAQHIEGQCCPQCVRRPPPISDCAPVKVQHVLEMSNCISDSEVELTTCQGRCESNTTMLAEPPFIQTNCRCCKPAEVENRTVSFTCEGDSIKTQVIPHIVSCSCADCEYDAFGFAKN</sequence>
<dbReference type="InterPro" id="IPR036084">
    <property type="entry name" value="Ser_inhib-like_sf"/>
</dbReference>
<evidence type="ECO:0000256" key="4">
    <source>
        <dbReference type="ARBA" id="ARBA00022889"/>
    </source>
</evidence>
<dbReference type="PROSITE" id="PS01285">
    <property type="entry name" value="FA58C_1"/>
    <property type="match status" value="2"/>
</dbReference>
<evidence type="ECO:0000256" key="3">
    <source>
        <dbReference type="ARBA" id="ARBA00022737"/>
    </source>
</evidence>
<feature type="disulfide bond" evidence="8">
    <location>
        <begin position="167"/>
        <end position="177"/>
    </location>
</feature>